<reference evidence="1" key="1">
    <citation type="submission" date="2020-12" db="EMBL/GenBank/DDBJ databases">
        <authorList>
            <person name="Rodrigo-Torres L."/>
            <person name="Arahal R. D."/>
            <person name="Lucena T."/>
        </authorList>
    </citation>
    <scope>NUCLEOTIDE SEQUENCE</scope>
    <source>
        <strain evidence="1">CECT 9390</strain>
    </source>
</reference>
<evidence type="ECO:0000313" key="1">
    <source>
        <dbReference type="EMBL" id="CAD7807283.1"/>
    </source>
</evidence>
<gene>
    <name evidence="1" type="ORF">CHRY9390_01635</name>
</gene>
<comment type="caution">
    <text evidence="1">The sequence shown here is derived from an EMBL/GenBank/DDBJ whole genome shotgun (WGS) entry which is preliminary data.</text>
</comment>
<accession>A0A9N8QQK6</accession>
<keyword evidence="2" id="KW-1185">Reference proteome</keyword>
<sequence>MVNNIKKLGFILIIIFLYSCSKEKMIHKESENNQTLNEKIYNKINFFIDSSSCSKNKVVAVRYQRYNGKKFIQISSQNVFITDSLFILKDYKSHIIAFYNKEFFGKTIDLNINDSKNTIKKNVQWDLYKNNYTGTGIPCFEMYELYNNKLIEVSKNSYYYNNLFVNPPMLKPVNPH</sequence>
<dbReference type="EMBL" id="CAJIMS010000001">
    <property type="protein sequence ID" value="CAD7807283.1"/>
    <property type="molecule type" value="Genomic_DNA"/>
</dbReference>
<evidence type="ECO:0008006" key="3">
    <source>
        <dbReference type="Google" id="ProtNLM"/>
    </source>
</evidence>
<dbReference type="AlphaFoldDB" id="A0A9N8QQK6"/>
<organism evidence="1 2">
    <name type="scientific">Chryseobacterium aquaeductus</name>
    <dbReference type="NCBI Taxonomy" id="2675056"/>
    <lineage>
        <taxon>Bacteria</taxon>
        <taxon>Pseudomonadati</taxon>
        <taxon>Bacteroidota</taxon>
        <taxon>Flavobacteriia</taxon>
        <taxon>Flavobacteriales</taxon>
        <taxon>Weeksellaceae</taxon>
        <taxon>Chryseobacterium group</taxon>
        <taxon>Chryseobacterium</taxon>
    </lineage>
</organism>
<dbReference type="RefSeq" id="WP_162088018.1">
    <property type="nucleotide sequence ID" value="NZ_CAJIMS010000001.1"/>
</dbReference>
<dbReference type="Proteomes" id="UP000662618">
    <property type="component" value="Unassembled WGS sequence"/>
</dbReference>
<name>A0A9N8QQK6_9FLAO</name>
<evidence type="ECO:0000313" key="2">
    <source>
        <dbReference type="Proteomes" id="UP000662618"/>
    </source>
</evidence>
<dbReference type="PROSITE" id="PS51257">
    <property type="entry name" value="PROKAR_LIPOPROTEIN"/>
    <property type="match status" value="1"/>
</dbReference>
<proteinExistence type="predicted"/>
<protein>
    <recommendedName>
        <fullName evidence="3">Lipoprotein</fullName>
    </recommendedName>
</protein>